<evidence type="ECO:0000313" key="1">
    <source>
        <dbReference type="EMBL" id="KPX48543.1"/>
    </source>
</evidence>
<evidence type="ECO:0000313" key="4">
    <source>
        <dbReference type="Proteomes" id="UP000279173"/>
    </source>
</evidence>
<reference evidence="1 3" key="1">
    <citation type="submission" date="2015-09" db="EMBL/GenBank/DDBJ databases">
        <title>Genome announcement of multiple Pseudomonas syringae strains.</title>
        <authorList>
            <person name="Thakur S."/>
            <person name="Wang P.W."/>
            <person name="Gong Y."/>
            <person name="Weir B.S."/>
            <person name="Guttman D.S."/>
        </authorList>
    </citation>
    <scope>NUCLEOTIDE SEQUENCE [LARGE SCALE GENOMIC DNA]</scope>
    <source>
        <strain evidence="1 3">ICMP4531</strain>
    </source>
</reference>
<reference evidence="2 4" key="2">
    <citation type="submission" date="2018-08" db="EMBL/GenBank/DDBJ databases">
        <title>Recombination of ecologically and evolutionarily significant loci maintains genetic cohesion in the Pseudomonas syringae species complex.</title>
        <authorList>
            <person name="Dillon M."/>
            <person name="Thakur S."/>
            <person name="Almeida R.N.D."/>
            <person name="Weir B.S."/>
            <person name="Guttman D.S."/>
        </authorList>
    </citation>
    <scope>NUCLEOTIDE SEQUENCE [LARGE SCALE GENOMIC DNA]</scope>
    <source>
        <strain evidence="2 4">ICMP 3263</strain>
    </source>
</reference>
<proteinExistence type="predicted"/>
<evidence type="ECO:0000313" key="2">
    <source>
        <dbReference type="EMBL" id="RMV47850.1"/>
    </source>
</evidence>
<evidence type="ECO:0000313" key="3">
    <source>
        <dbReference type="Proteomes" id="UP000050557"/>
    </source>
</evidence>
<dbReference type="EMBL" id="RBUT01000094">
    <property type="protein sequence ID" value="RMV47850.1"/>
    <property type="molecule type" value="Genomic_DNA"/>
</dbReference>
<protein>
    <recommendedName>
        <fullName evidence="5">DUF1534 domain-containing protein</fullName>
    </recommendedName>
</protein>
<sequence length="135" mass="14841">MTASRRRSSRSFMTRHRFRTPARSMIRAVGDSRISSTRLTTTSTMAATCFRTMIRLCEHAVVAPHAPEQTTIVPHAPAWNALGGAPRHRSAPRRLFKIGRGASRNACDAERRTIVEAQFRSQAGILGADSHSGSL</sequence>
<comment type="caution">
    <text evidence="1">The sequence shown here is derived from an EMBL/GenBank/DDBJ whole genome shotgun (WGS) entry which is preliminary data.</text>
</comment>
<gene>
    <name evidence="1" type="ORF">ALO68_102286</name>
    <name evidence="2" type="ORF">ALP10_102012</name>
</gene>
<evidence type="ECO:0008006" key="5">
    <source>
        <dbReference type="Google" id="ProtNLM"/>
    </source>
</evidence>
<dbReference type="Proteomes" id="UP000279173">
    <property type="component" value="Unassembled WGS sequence"/>
</dbReference>
<dbReference type="EMBL" id="LJQM01000042">
    <property type="protein sequence ID" value="KPX48543.1"/>
    <property type="molecule type" value="Genomic_DNA"/>
</dbReference>
<dbReference type="Proteomes" id="UP000050557">
    <property type="component" value="Unassembled WGS sequence"/>
</dbReference>
<dbReference type="AlphaFoldDB" id="A0A0N8RPJ2"/>
<organism evidence="1 3">
    <name type="scientific">Pseudomonas syringae pv. helianthi</name>
    <dbReference type="NCBI Taxonomy" id="251654"/>
    <lineage>
        <taxon>Bacteria</taxon>
        <taxon>Pseudomonadati</taxon>
        <taxon>Pseudomonadota</taxon>
        <taxon>Gammaproteobacteria</taxon>
        <taxon>Pseudomonadales</taxon>
        <taxon>Pseudomonadaceae</taxon>
        <taxon>Pseudomonas</taxon>
    </lineage>
</organism>
<name>A0A0N8RPJ2_9PSED</name>
<dbReference type="AntiFam" id="ANF00261">
    <property type="entry name" value="Protein of unknown function (DUF1534)"/>
</dbReference>
<accession>A0A0N8RPJ2</accession>